<evidence type="ECO:0000256" key="1">
    <source>
        <dbReference type="ARBA" id="ARBA00004196"/>
    </source>
</evidence>
<dbReference type="AlphaFoldDB" id="H5UXQ0"/>
<dbReference type="GO" id="GO:0019898">
    <property type="term" value="C:extrinsic component of membrane"/>
    <property type="evidence" value="ECO:0007669"/>
    <property type="project" value="InterPro"/>
</dbReference>
<dbReference type="Pfam" id="PF25917">
    <property type="entry name" value="BSH_RND"/>
    <property type="match status" value="1"/>
</dbReference>
<feature type="domain" description="Multidrug resistance protein MdtA-like C-terminal permuted SH3" evidence="6">
    <location>
        <begin position="326"/>
        <end position="385"/>
    </location>
</feature>
<feature type="domain" description="Multidrug resistance protein MdtA-like barrel-sandwich hybrid" evidence="5">
    <location>
        <begin position="68"/>
        <end position="223"/>
    </location>
</feature>
<keyword evidence="4" id="KW-0175">Coiled coil</keyword>
<dbReference type="eggNOG" id="COG0845">
    <property type="taxonomic scope" value="Bacteria"/>
</dbReference>
<sequence>MQLISVIKNILRRKRWPLLAVALIVALGVFMALRIFTAPVPRVVSEAITRGDIEKTVLATGVLEPSVQVNVGAQVNGQLTRLYVKQGDRVEKGQLLAEIDPTLQENELQTAKAQLDNSRAQERSHRVTLHQYFLELQRQTQMDTRGAAVKSEYEKARAQYDMMQEQLRMDRAQITQAEIAVKTASANLGYTRILAPVSGEVLGIVTREGQTIVSSQVAPTLLVLANTDVMRVRTRISETDILRVAPGQPLWFYVLANTNERYHSVLGEIQSAPDEALQDQGAAGSGSGQPRSAIYYNGVFEVDNPDHRLKTSMTAQVFIVTSQAKNALRIPIAALGVSLGKDRYQVQVQRGDVLESRIIRTGINDRQFAEVKEGLAEGERVVVLGGHAEQGGAS</sequence>
<dbReference type="Gene3D" id="2.40.30.170">
    <property type="match status" value="1"/>
</dbReference>
<evidence type="ECO:0000256" key="2">
    <source>
        <dbReference type="ARBA" id="ARBA00009477"/>
    </source>
</evidence>
<dbReference type="SUPFAM" id="SSF111369">
    <property type="entry name" value="HlyD-like secretion proteins"/>
    <property type="match status" value="1"/>
</dbReference>
<gene>
    <name evidence="7" type="ORF">EH105704_01_06930</name>
</gene>
<dbReference type="Gene3D" id="6.10.140.1990">
    <property type="match status" value="1"/>
</dbReference>
<dbReference type="InterPro" id="IPR030190">
    <property type="entry name" value="MacA_alpha-hairpin_sf"/>
</dbReference>
<comment type="caution">
    <text evidence="7">The sequence shown here is derived from an EMBL/GenBank/DDBJ whole genome shotgun (WGS) entry which is preliminary data.</text>
</comment>
<dbReference type="Proteomes" id="UP000010297">
    <property type="component" value="Unassembled WGS sequence"/>
</dbReference>
<dbReference type="GO" id="GO:0030313">
    <property type="term" value="C:cell envelope"/>
    <property type="evidence" value="ECO:0007669"/>
    <property type="project" value="UniProtKB-SubCell"/>
</dbReference>
<dbReference type="GO" id="GO:0015562">
    <property type="term" value="F:efflux transmembrane transporter activity"/>
    <property type="evidence" value="ECO:0007669"/>
    <property type="project" value="TreeGrafter"/>
</dbReference>
<dbReference type="InterPro" id="IPR006143">
    <property type="entry name" value="RND_pump_MFP"/>
</dbReference>
<name>H5UXQ0_ATLHE</name>
<comment type="similarity">
    <text evidence="2">Belongs to the membrane fusion protein (MFP) (TC 8.A.1) family.</text>
</comment>
<dbReference type="RefSeq" id="WP_002463398.1">
    <property type="nucleotide sequence ID" value="NZ_BAFF01000001.1"/>
</dbReference>
<evidence type="ECO:0000313" key="8">
    <source>
        <dbReference type="Proteomes" id="UP000010297"/>
    </source>
</evidence>
<accession>H5UXQ0</accession>
<dbReference type="GO" id="GO:1990961">
    <property type="term" value="P:xenobiotic detoxification by transmembrane export across the plasma membrane"/>
    <property type="evidence" value="ECO:0007669"/>
    <property type="project" value="InterPro"/>
</dbReference>
<dbReference type="EMBL" id="BAFF01000001">
    <property type="protein sequence ID" value="GAB50681.1"/>
    <property type="molecule type" value="Genomic_DNA"/>
</dbReference>
<dbReference type="PANTHER" id="PTHR30469">
    <property type="entry name" value="MULTIDRUG RESISTANCE PROTEIN MDTA"/>
    <property type="match status" value="1"/>
</dbReference>
<dbReference type="Pfam" id="PF25967">
    <property type="entry name" value="RND-MFP_C"/>
    <property type="match status" value="1"/>
</dbReference>
<evidence type="ECO:0000256" key="3">
    <source>
        <dbReference type="ARBA" id="ARBA00022448"/>
    </source>
</evidence>
<dbReference type="GO" id="GO:1990195">
    <property type="term" value="C:macrolide transmembrane transporter complex"/>
    <property type="evidence" value="ECO:0007669"/>
    <property type="project" value="InterPro"/>
</dbReference>
<reference evidence="7 8" key="1">
    <citation type="submission" date="2012-02" db="EMBL/GenBank/DDBJ databases">
        <title>Whole genome shotgun sequence of Escherichia hermannii NBRC 105704.</title>
        <authorList>
            <person name="Yoshida I."/>
            <person name="Hosoyama A."/>
            <person name="Tsuchikane K."/>
            <person name="Katsumata H."/>
            <person name="Yamazaki S."/>
            <person name="Fujita N."/>
        </authorList>
    </citation>
    <scope>NUCLEOTIDE SEQUENCE [LARGE SCALE GENOMIC DNA]</scope>
    <source>
        <strain evidence="7 8">NBRC 105704</strain>
    </source>
</reference>
<comment type="subcellular location">
    <subcellularLocation>
        <location evidence="1">Cell envelope</location>
    </subcellularLocation>
</comment>
<dbReference type="GO" id="GO:1990281">
    <property type="term" value="C:efflux pump complex"/>
    <property type="evidence" value="ECO:0007669"/>
    <property type="project" value="TreeGrafter"/>
</dbReference>
<evidence type="ECO:0000256" key="4">
    <source>
        <dbReference type="ARBA" id="ARBA00023054"/>
    </source>
</evidence>
<protein>
    <submittedName>
        <fullName evidence="7">Putative ABC transporter periplasmic protein</fullName>
    </submittedName>
</protein>
<proteinExistence type="inferred from homology"/>
<dbReference type="InterPro" id="IPR058627">
    <property type="entry name" value="MdtA-like_C"/>
</dbReference>
<evidence type="ECO:0000313" key="7">
    <source>
        <dbReference type="EMBL" id="GAB50681.1"/>
    </source>
</evidence>
<evidence type="ECO:0000259" key="5">
    <source>
        <dbReference type="Pfam" id="PF25917"/>
    </source>
</evidence>
<organism evidence="7 8">
    <name type="scientific">Atlantibacter hermannii NBRC 105704</name>
    <dbReference type="NCBI Taxonomy" id="1115512"/>
    <lineage>
        <taxon>Bacteria</taxon>
        <taxon>Pseudomonadati</taxon>
        <taxon>Pseudomonadota</taxon>
        <taxon>Gammaproteobacteria</taxon>
        <taxon>Enterobacterales</taxon>
        <taxon>Enterobacteriaceae</taxon>
        <taxon>Atlantibacter</taxon>
    </lineage>
</organism>
<dbReference type="Gene3D" id="2.40.420.20">
    <property type="match status" value="1"/>
</dbReference>
<dbReference type="PANTHER" id="PTHR30469:SF33">
    <property type="entry name" value="SLR1207 PROTEIN"/>
    <property type="match status" value="1"/>
</dbReference>
<dbReference type="InterPro" id="IPR058625">
    <property type="entry name" value="MdtA-like_BSH"/>
</dbReference>
<dbReference type="GeneID" id="92829323"/>
<keyword evidence="8" id="KW-1185">Reference proteome</keyword>
<dbReference type="Gene3D" id="2.40.50.100">
    <property type="match status" value="1"/>
</dbReference>
<evidence type="ECO:0000259" key="6">
    <source>
        <dbReference type="Pfam" id="PF25967"/>
    </source>
</evidence>
<keyword evidence="3" id="KW-0813">Transport</keyword>
<dbReference type="NCBIfam" id="TIGR01730">
    <property type="entry name" value="RND_mfp"/>
    <property type="match status" value="1"/>
</dbReference>